<name>E6WWG3_PSEUU</name>
<dbReference type="HOGENOM" id="CLU_1863529_0_0_6"/>
<dbReference type="AlphaFoldDB" id="E6WWG3"/>
<dbReference type="KEGG" id="psu:Psesu_2608"/>
<dbReference type="Proteomes" id="UP000008632">
    <property type="component" value="Chromosome"/>
</dbReference>
<evidence type="ECO:0000313" key="2">
    <source>
        <dbReference type="Proteomes" id="UP000008632"/>
    </source>
</evidence>
<organism evidence="1 2">
    <name type="scientific">Pseudoxanthomonas suwonensis (strain 11-1)</name>
    <dbReference type="NCBI Taxonomy" id="743721"/>
    <lineage>
        <taxon>Bacteria</taxon>
        <taxon>Pseudomonadati</taxon>
        <taxon>Pseudomonadota</taxon>
        <taxon>Gammaproteobacteria</taxon>
        <taxon>Lysobacterales</taxon>
        <taxon>Lysobacteraceae</taxon>
        <taxon>Pseudoxanthomonas</taxon>
    </lineage>
</organism>
<sequence length="137" mass="15664">MTAQTHENLMIDGHPRSMMSCPDFPVGSFGIVEVENPGRGVWYSTACWREYVGTWVLDNGRLFLWRLEGKYRLQNPDPLFASWYSGTLVVPDGRLVHYVHMGFGSIYEREIHITVANGLVTHTEVVDNRARLEALRP</sequence>
<dbReference type="eggNOG" id="ENOG50336UF">
    <property type="taxonomic scope" value="Bacteria"/>
</dbReference>
<keyword evidence="2" id="KW-1185">Reference proteome</keyword>
<dbReference type="STRING" id="743721.Psesu_2608"/>
<reference evidence="1 2" key="1">
    <citation type="submission" date="2011-01" db="EMBL/GenBank/DDBJ databases">
        <title>Complete sequence of Pseudoxanthomonas suwonensis 11-1.</title>
        <authorList>
            <consortium name="US DOE Joint Genome Institute"/>
            <person name="Lucas S."/>
            <person name="Copeland A."/>
            <person name="Lapidus A."/>
            <person name="Cheng J.-F."/>
            <person name="Goodwin L."/>
            <person name="Pitluck S."/>
            <person name="Teshima H."/>
            <person name="Detter J.C."/>
            <person name="Han C."/>
            <person name="Tapia R."/>
            <person name="Land M."/>
            <person name="Hauser L."/>
            <person name="Kyrpides N."/>
            <person name="Ivanova N."/>
            <person name="Ovchinnikova G."/>
            <person name="Siebers A.K."/>
            <person name="Allgaier M."/>
            <person name="Thelen M.P."/>
            <person name="Hugenholtz P."/>
            <person name="Gladden J."/>
            <person name="Woyke T."/>
        </authorList>
    </citation>
    <scope>NUCLEOTIDE SEQUENCE [LARGE SCALE GENOMIC DNA]</scope>
    <source>
        <strain evidence="2">11-1</strain>
    </source>
</reference>
<evidence type="ECO:0000313" key="1">
    <source>
        <dbReference type="EMBL" id="ADV28440.1"/>
    </source>
</evidence>
<accession>E6WWG3</accession>
<dbReference type="EMBL" id="CP002446">
    <property type="protein sequence ID" value="ADV28440.1"/>
    <property type="molecule type" value="Genomic_DNA"/>
</dbReference>
<gene>
    <name evidence="1" type="ordered locus">Psesu_2608</name>
</gene>
<proteinExistence type="predicted"/>
<protein>
    <submittedName>
        <fullName evidence="1">Uncharacterized protein</fullName>
    </submittedName>
</protein>